<dbReference type="AlphaFoldDB" id="A0A919JNV6"/>
<dbReference type="InterPro" id="IPR025997">
    <property type="entry name" value="SBP_2_dom"/>
</dbReference>
<comment type="caution">
    <text evidence="5">The sequence shown here is derived from an EMBL/GenBank/DDBJ whole genome shotgun (WGS) entry which is preliminary data.</text>
</comment>
<comment type="subcellular location">
    <subcellularLocation>
        <location evidence="1">Cell envelope</location>
    </subcellularLocation>
</comment>
<gene>
    <name evidence="5" type="ORF">Ani05nite_65970</name>
</gene>
<evidence type="ECO:0000313" key="5">
    <source>
        <dbReference type="EMBL" id="GIE53063.1"/>
    </source>
</evidence>
<protein>
    <submittedName>
        <fullName evidence="5">Sugar ABC transporter substrate-binding protein</fullName>
    </submittedName>
</protein>
<proteinExistence type="predicted"/>
<feature type="signal peptide" evidence="3">
    <location>
        <begin position="1"/>
        <end position="20"/>
    </location>
</feature>
<dbReference type="EMBL" id="BOMQ01000078">
    <property type="protein sequence ID" value="GIE53063.1"/>
    <property type="molecule type" value="Genomic_DNA"/>
</dbReference>
<dbReference type="GO" id="GO:0030288">
    <property type="term" value="C:outer membrane-bounded periplasmic space"/>
    <property type="evidence" value="ECO:0007669"/>
    <property type="project" value="TreeGrafter"/>
</dbReference>
<dbReference type="PANTHER" id="PTHR30036">
    <property type="entry name" value="D-XYLOSE-BINDING PERIPLASMIC PROTEIN"/>
    <property type="match status" value="1"/>
</dbReference>
<feature type="chain" id="PRO_5038502803" evidence="3">
    <location>
        <begin position="21"/>
        <end position="372"/>
    </location>
</feature>
<reference evidence="5" key="1">
    <citation type="submission" date="2021-01" db="EMBL/GenBank/DDBJ databases">
        <title>Whole genome shotgun sequence of Actinoplanes nipponensis NBRC 14063.</title>
        <authorList>
            <person name="Komaki H."/>
            <person name="Tamura T."/>
        </authorList>
    </citation>
    <scope>NUCLEOTIDE SEQUENCE</scope>
    <source>
        <strain evidence="5">NBRC 14063</strain>
    </source>
</reference>
<evidence type="ECO:0000256" key="1">
    <source>
        <dbReference type="ARBA" id="ARBA00004196"/>
    </source>
</evidence>
<evidence type="ECO:0000256" key="2">
    <source>
        <dbReference type="ARBA" id="ARBA00022729"/>
    </source>
</evidence>
<accession>A0A919JNV6</accession>
<dbReference type="RefSeq" id="WP_203774850.1">
    <property type="nucleotide sequence ID" value="NZ_BAAAYJ010000040.1"/>
</dbReference>
<evidence type="ECO:0000259" key="4">
    <source>
        <dbReference type="Pfam" id="PF13407"/>
    </source>
</evidence>
<organism evidence="5 6">
    <name type="scientific">Actinoplanes nipponensis</name>
    <dbReference type="NCBI Taxonomy" id="135950"/>
    <lineage>
        <taxon>Bacteria</taxon>
        <taxon>Bacillati</taxon>
        <taxon>Actinomycetota</taxon>
        <taxon>Actinomycetes</taxon>
        <taxon>Micromonosporales</taxon>
        <taxon>Micromonosporaceae</taxon>
        <taxon>Actinoplanes</taxon>
    </lineage>
</organism>
<dbReference type="GO" id="GO:0030246">
    <property type="term" value="F:carbohydrate binding"/>
    <property type="evidence" value="ECO:0007669"/>
    <property type="project" value="TreeGrafter"/>
</dbReference>
<dbReference type="SUPFAM" id="SSF53822">
    <property type="entry name" value="Periplasmic binding protein-like I"/>
    <property type="match status" value="1"/>
</dbReference>
<dbReference type="PANTHER" id="PTHR30036:SF1">
    <property type="entry name" value="D-XYLOSE-BINDING PERIPLASMIC PROTEIN"/>
    <property type="match status" value="1"/>
</dbReference>
<feature type="domain" description="Periplasmic binding protein" evidence="4">
    <location>
        <begin position="49"/>
        <end position="311"/>
    </location>
</feature>
<dbReference type="InterPro" id="IPR028082">
    <property type="entry name" value="Peripla_BP_I"/>
</dbReference>
<dbReference type="InterPro" id="IPR050555">
    <property type="entry name" value="Bact_Solute-Bind_Prot2"/>
</dbReference>
<dbReference type="Pfam" id="PF13407">
    <property type="entry name" value="Peripla_BP_4"/>
    <property type="match status" value="1"/>
</dbReference>
<dbReference type="Proteomes" id="UP000647172">
    <property type="component" value="Unassembled WGS sequence"/>
</dbReference>
<dbReference type="Gene3D" id="3.40.50.2300">
    <property type="match status" value="2"/>
</dbReference>
<name>A0A919JNV6_9ACTN</name>
<keyword evidence="2 3" id="KW-0732">Signal</keyword>
<sequence length="372" mass="38877">MRTKMFAVVAVGVLTLGAAAGCTDDDGATDSAGGGNTRAGTGGGKVGVILPDTKSSQRWGTDDPKLLKAAFDAADVPVDIQNAQGDKVKFGQIADGMIASGVKVLITVNLDSGTGKTVLNKAKAAGVKTIDYDRLTLNGGADYYVSFDNVAVGKLQGEGLVKCLAAKKAELPLVADLNGSPTDNNASEFKSGYDAVLQEKYDDGSYLKGPDQSVADWDNDEAGTVFKEMWEQTNEQIDGVLAANDGLANAAIEILKKDKRNGDIPVTGQDATVQGLQNILAGDQCMTVYKRIKLEADAAAELAIKLYKGQKPVVEGRGVKDPESGSYVPAKLLPPTAIDKTNVNLVIKDGFAEKKAVCAGRFAALCKENGIK</sequence>
<keyword evidence="6" id="KW-1185">Reference proteome</keyword>
<evidence type="ECO:0000313" key="6">
    <source>
        <dbReference type="Proteomes" id="UP000647172"/>
    </source>
</evidence>
<dbReference type="PROSITE" id="PS51257">
    <property type="entry name" value="PROKAR_LIPOPROTEIN"/>
    <property type="match status" value="1"/>
</dbReference>
<evidence type="ECO:0000256" key="3">
    <source>
        <dbReference type="SAM" id="SignalP"/>
    </source>
</evidence>